<dbReference type="Proteomes" id="UP000789570">
    <property type="component" value="Unassembled WGS sequence"/>
</dbReference>
<evidence type="ECO:0000313" key="3">
    <source>
        <dbReference type="EMBL" id="CAG8652864.1"/>
    </source>
</evidence>
<dbReference type="GO" id="GO:0003729">
    <property type="term" value="F:mRNA binding"/>
    <property type="evidence" value="ECO:0007669"/>
    <property type="project" value="TreeGrafter"/>
</dbReference>
<dbReference type="GO" id="GO:0005783">
    <property type="term" value="C:endoplasmic reticulum"/>
    <property type="evidence" value="ECO:0007669"/>
    <property type="project" value="TreeGrafter"/>
</dbReference>
<dbReference type="GO" id="GO:1990904">
    <property type="term" value="C:ribonucleoprotein complex"/>
    <property type="evidence" value="ECO:0007669"/>
    <property type="project" value="TreeGrafter"/>
</dbReference>
<reference evidence="3" key="1">
    <citation type="submission" date="2021-06" db="EMBL/GenBank/DDBJ databases">
        <authorList>
            <person name="Kallberg Y."/>
            <person name="Tangrot J."/>
            <person name="Rosling A."/>
        </authorList>
    </citation>
    <scope>NUCLEOTIDE SEQUENCE</scope>
    <source>
        <strain evidence="3">UK204</strain>
    </source>
</reference>
<feature type="region of interest" description="Disordered" evidence="2">
    <location>
        <begin position="362"/>
        <end position="383"/>
    </location>
</feature>
<feature type="compositionally biased region" description="Basic and acidic residues" evidence="2">
    <location>
        <begin position="66"/>
        <end position="91"/>
    </location>
</feature>
<feature type="compositionally biased region" description="Polar residues" evidence="2">
    <location>
        <begin position="332"/>
        <end position="345"/>
    </location>
</feature>
<protein>
    <submittedName>
        <fullName evidence="3">8770_t:CDS:1</fullName>
    </submittedName>
</protein>
<accession>A0A9N9DYA6</accession>
<dbReference type="GO" id="GO:0042175">
    <property type="term" value="C:nuclear outer membrane-endoplasmic reticulum membrane network"/>
    <property type="evidence" value="ECO:0007669"/>
    <property type="project" value="TreeGrafter"/>
</dbReference>
<feature type="compositionally biased region" description="Basic residues" evidence="2">
    <location>
        <begin position="366"/>
        <end position="379"/>
    </location>
</feature>
<dbReference type="PANTHER" id="PTHR31027">
    <property type="entry name" value="NUCLEAR SEGREGATION PROTEIN BFR1"/>
    <property type="match status" value="1"/>
</dbReference>
<proteinExistence type="predicted"/>
<dbReference type="AlphaFoldDB" id="A0A9N9DYA6"/>
<dbReference type="OrthoDB" id="2195113at2759"/>
<feature type="region of interest" description="Disordered" evidence="2">
    <location>
        <begin position="315"/>
        <end position="345"/>
    </location>
</feature>
<keyword evidence="4" id="KW-1185">Reference proteome</keyword>
<feature type="region of interest" description="Disordered" evidence="2">
    <location>
        <begin position="270"/>
        <end position="290"/>
    </location>
</feature>
<feature type="coiled-coil region" evidence="1">
    <location>
        <begin position="427"/>
        <end position="454"/>
    </location>
</feature>
<name>A0A9N9DYA6_9GLOM</name>
<sequence>MLSSAEQENINNDNTKKYIKRPQKPDEESYKLALEEVKNKIDKLQEESDAINAKIGASDNGPAGSNREELRGQLDRLRGKQDEIKKSRSSTIEKIRSLGDSIQRKKRDLKQVRDKVQYRTVKDIDIAISKLERLIESGTLKIIEEKRTIAEISNLERSKKSVKQFEIQQNAIDEEQKAIDELKKTLEDSDFKKINEEYDDIKAKLDVINKDLASDREKRNELFDQKKKIREQINELFANRREIQDQHSKAKSEYWKYQEDEQKRRQELRRKLDEEREKQYKQDVADRKREEAAIPAFQSDIVTCDNLIYYFQSYNGGKSPQPQPHTPSTTPVDSNIRQPDATSNVPEGAVLMKKSDREDAYFAGGSKKHKKSPKEKKAGKSNSLQLPFSVMDQLISFKIATPHNFSDIEQTIEGLIKKKEYFIENQERITRENIEKVEAEIAAMEEKVTTSEEEKVKKTTVIISEDDEKKNEITAAVGDTKKEKTEDN</sequence>
<evidence type="ECO:0000313" key="4">
    <source>
        <dbReference type="Proteomes" id="UP000789570"/>
    </source>
</evidence>
<feature type="compositionally biased region" description="Polar residues" evidence="2">
    <location>
        <begin position="1"/>
        <end position="13"/>
    </location>
</feature>
<dbReference type="GO" id="GO:0008298">
    <property type="term" value="P:intracellular mRNA localization"/>
    <property type="evidence" value="ECO:0007669"/>
    <property type="project" value="TreeGrafter"/>
</dbReference>
<organism evidence="3 4">
    <name type="scientific">Funneliformis caledonium</name>
    <dbReference type="NCBI Taxonomy" id="1117310"/>
    <lineage>
        <taxon>Eukaryota</taxon>
        <taxon>Fungi</taxon>
        <taxon>Fungi incertae sedis</taxon>
        <taxon>Mucoromycota</taxon>
        <taxon>Glomeromycotina</taxon>
        <taxon>Glomeromycetes</taxon>
        <taxon>Glomerales</taxon>
        <taxon>Glomeraceae</taxon>
        <taxon>Funneliformis</taxon>
    </lineage>
</organism>
<dbReference type="PANTHER" id="PTHR31027:SF2">
    <property type="entry name" value="LEBERCILIN DOMAIN-CONTAINING PROTEIN"/>
    <property type="match status" value="1"/>
</dbReference>
<keyword evidence="1" id="KW-0175">Coiled coil</keyword>
<dbReference type="InterPro" id="IPR039604">
    <property type="entry name" value="Bfr1"/>
</dbReference>
<gene>
    <name evidence="3" type="ORF">FCALED_LOCUS11156</name>
</gene>
<feature type="region of interest" description="Disordered" evidence="2">
    <location>
        <begin position="51"/>
        <end position="91"/>
    </location>
</feature>
<dbReference type="EMBL" id="CAJVPQ010004509">
    <property type="protein sequence ID" value="CAG8652864.1"/>
    <property type="molecule type" value="Genomic_DNA"/>
</dbReference>
<feature type="region of interest" description="Disordered" evidence="2">
    <location>
        <begin position="1"/>
        <end position="26"/>
    </location>
</feature>
<evidence type="ECO:0000256" key="1">
    <source>
        <dbReference type="SAM" id="Coils"/>
    </source>
</evidence>
<evidence type="ECO:0000256" key="2">
    <source>
        <dbReference type="SAM" id="MobiDB-lite"/>
    </source>
</evidence>
<comment type="caution">
    <text evidence="3">The sequence shown here is derived from an EMBL/GenBank/DDBJ whole genome shotgun (WGS) entry which is preliminary data.</text>
</comment>